<dbReference type="PROSITE" id="PS50222">
    <property type="entry name" value="EF_HAND_2"/>
    <property type="match status" value="1"/>
</dbReference>
<dbReference type="VEuPathDB" id="TriTrypDB:C4B63_54g44"/>
<feature type="region of interest" description="Disordered" evidence="3">
    <location>
        <begin position="1782"/>
        <end position="1817"/>
    </location>
</feature>
<dbReference type="InterPro" id="IPR002048">
    <property type="entry name" value="EF_hand_dom"/>
</dbReference>
<feature type="compositionally biased region" description="Low complexity" evidence="3">
    <location>
        <begin position="1284"/>
        <end position="1293"/>
    </location>
</feature>
<dbReference type="PROSITE" id="PS50082">
    <property type="entry name" value="WD_REPEATS_2"/>
    <property type="match status" value="3"/>
</dbReference>
<organism evidence="5 6">
    <name type="scientific">Trypanosoma cruzi</name>
    <dbReference type="NCBI Taxonomy" id="5693"/>
    <lineage>
        <taxon>Eukaryota</taxon>
        <taxon>Discoba</taxon>
        <taxon>Euglenozoa</taxon>
        <taxon>Kinetoplastea</taxon>
        <taxon>Metakinetoplastina</taxon>
        <taxon>Trypanosomatida</taxon>
        <taxon>Trypanosomatidae</taxon>
        <taxon>Trypanosoma</taxon>
        <taxon>Schizotrypanum</taxon>
    </lineage>
</organism>
<dbReference type="VEuPathDB" id="TriTrypDB:TcG_03856"/>
<dbReference type="InterPro" id="IPR036322">
    <property type="entry name" value="WD40_repeat_dom_sf"/>
</dbReference>
<dbReference type="InterPro" id="IPR011047">
    <property type="entry name" value="Quinoprotein_ADH-like_sf"/>
</dbReference>
<dbReference type="SUPFAM" id="SSF50978">
    <property type="entry name" value="WD40 repeat-like"/>
    <property type="match status" value="1"/>
</dbReference>
<dbReference type="SUPFAM" id="SSF50998">
    <property type="entry name" value="Quinoprotein alcohol dehydrogenase-like"/>
    <property type="match status" value="1"/>
</dbReference>
<dbReference type="VEuPathDB" id="TriTrypDB:C4B63_54g43"/>
<dbReference type="VEuPathDB" id="TriTrypDB:C3747_62g165"/>
<dbReference type="Pfam" id="PF00400">
    <property type="entry name" value="WD40"/>
    <property type="match status" value="3"/>
</dbReference>
<dbReference type="InterPro" id="IPR001680">
    <property type="entry name" value="WD40_rpt"/>
</dbReference>
<dbReference type="VEuPathDB" id="TriTrypDB:TcCLB.506957.120"/>
<evidence type="ECO:0000259" key="4">
    <source>
        <dbReference type="PROSITE" id="PS50222"/>
    </source>
</evidence>
<feature type="region of interest" description="Disordered" evidence="3">
    <location>
        <begin position="610"/>
        <end position="630"/>
    </location>
</feature>
<feature type="domain" description="EF-hand" evidence="4">
    <location>
        <begin position="248"/>
        <end position="283"/>
    </location>
</feature>
<sequence length="2117" mass="234401">MRQRHERARDLRSFGFPAATMGWSEEDVNALSLSSSGIFRGPVSSVYDRLQAREALEQQKQAARASSAESTEQNWEDTGVWTKAVSERLSNPSVSLIILERMQLVFISYEWCRKRKRRSASCLSDANLREMDMMNDLDAMIDSRERELSMRGVLKGSGEYLPASDNAASMSTLMTAGIPFSVFERFIVEPYFDALFPPIRTGRRTADSFMDTLGTCGCSSTETRKISFNFTGRSQRKKKTSYQRKRVSHVEAAENLFSLMDTNGDGLLSWDEFSGYILQCGQRDLLAGGYDSGDGVNEGKPGGGKDATKTVRNTTNILNRYMNFTPTPLNVNPWQQQCPLVRHLYHSEPISRLLFANRGRRYITAAWDGLVKVWRPNPRLADAYGKPSIVHERTIFTAGAPIVDMVLAPASLGDAEILAVVGMDGTVTLLSVVTGEVLKTFIGRCSLPPTAGLGWQITPSKRRELEVAHVKNVVDPSLLEEDIREDVEGSAVVLRPVFKVRAYRREAIEIFFTEVSRYFIGLDVVAPTYEHLEKRRAVKTDVLLQFGDGPEKPVEEAQKQRFPAMPFVENEVEWAKEATNSTGWGTIDEDAQFLKEDNLDDKNLVEDKEALMNEYPAPQKKKPNRKPIRDIRTPATNFSSSFFHEYSTKHIRACNKCWFARSVAFARYERTNSASVLPPGVFLLLGFETGFLQFYQLRPQLFTISNLSLTRLEVPTTHKPVLILKLHRKAITSILTSEAHDLLVTASDDGTVVVRHMSRLQVPYVTLGDGVPAPDRPPPVHPNGHTKRITCICWHKTRNLIVTGGADRIIIFWTPSSSRQLYRIDLRIFSTSSGSSGTPIDASFFEPLPHSPLLLVLDTRRVLYFIDTVSYQCLHILRDDGLSSLKAGDMLRARYDLADHRLILGGRHVRSWDIRQRDEYPEGYCGHRRPVIGLAYQQAWSLWVSADDSVVIIWDTKVVDLRLGQRSSMEQVREEGGESNSASHSTLQLARKGYRWSAQIDLVRSWSVDGGICCFAVDQSESSHVFVALLHERHILEYNSFNGSVLRSFDFPAEMGDISSLACGVTTGGRAFLRPVSFLCGTFEREQSPNGTTALYALASGSDVLSAVESTSGVHRSILTTGVGVSCAIIVAALGLVVVGHRGGISVTPVAEATTCPIACLRLTDTPMRRKPDRKKGENVAASDQPRAPTQHLRTTTKTTVTPSTSTTTNIHRGQRRPPTYPNMQSEEKGHCRPSPPLDLVALLTGPLLQDPVTLTREFMQQRERYLFYNDRPKTSFTGTSLGSRTESNATSTENEEEERNSRDAGLPPLLLFSDEFIAASSVFTGNFGVLLREQLTALGYVGQIVPIRETGYAVSGGDDGVVQFWNLRTLSEVMRYRVTYTLEAVTAMEVSDDGFHLAVGDASGYILLIDMHLIAWDSAVPLEMVSGIERDVCVLRRWRGHRQSATSVRFVRQTEGMIHLSTVHSHTAKKNAPLRRPPRQGLESDVAAADDNNKIEIKTDSNQSSKQEAIFLCTSGEDSYIYTWCWEARPSMGGSVHCIGCFGGGVEAPLKPPVDKLTDAAWQVLELVRKVYIEERLLSPGGALSGTKMQVEIHTAVLELMEDMRVVKSGALLPRLGAVPRERQSQSFPSHLRTRNYSRVPHSDSVQFAAERCPPTYVLAFEEGLYYDRGIVELLERMVTEIRAVQKRQQSVTNVASCRVSLVEPRRSRKSLQTPPNMFLDKNTASDETRSALTFLSLPDKTTGVNATVTATSVGNAANYSMRRSTDTRGLSLTGPLLFVSQTSPPESYPRSDFGKNGSVGGGGGGSNTDGSRAARSGMGGFSFPFSVTSTVAQFSMSPTITSPEPLVVRSVPSLGTPQQNSPLFQMNEGDWSPLPPVTVGFKKPSPLPRPRFTGTKGAENGGGRSTTLNSLPLTADIVGITKTKGDDAKRRYRGVKVLLREKARRRSHNLLFVDNVKKRLSLQEADDVTSGNTEDRRAARRERKRRSTIWEAARIMNTLMAWKAPRESNRSSIMSGVGPEGGLAECAPFTDPVKAPNFKFPMFIPLTLGTSHAMTSRSSLQLDSSMSVSALLKTEMLAMNATLQAALHEKQVLMAQERAAAAGNTTPPQTHFGTR</sequence>
<comment type="caution">
    <text evidence="5">The sequence shown here is derived from an EMBL/GenBank/DDBJ whole genome shotgun (WGS) entry which is preliminary data.</text>
</comment>
<feature type="region of interest" description="Disordered" evidence="3">
    <location>
        <begin position="1168"/>
        <end position="1233"/>
    </location>
</feature>
<keyword evidence="1" id="KW-0677">Repeat</keyword>
<proteinExistence type="predicted"/>
<reference evidence="5 6" key="1">
    <citation type="journal article" date="2018" name="Microb. Genom.">
        <title>Expanding an expanded genome: long-read sequencing of Trypanosoma cruzi.</title>
        <authorList>
            <person name="Berna L."/>
            <person name="Rodriguez M."/>
            <person name="Chiribao M.L."/>
            <person name="Parodi-Talice A."/>
            <person name="Pita S."/>
            <person name="Rijo G."/>
            <person name="Alvarez-Valin F."/>
            <person name="Robello C."/>
        </authorList>
    </citation>
    <scope>NUCLEOTIDE SEQUENCE [LARGE SCALE GENOMIC DNA]</scope>
    <source>
        <strain evidence="5 6">TCC</strain>
    </source>
</reference>
<dbReference type="VEuPathDB" id="TriTrypDB:Tc_MARK_3839"/>
<evidence type="ECO:0000313" key="5">
    <source>
        <dbReference type="EMBL" id="PWV11170.1"/>
    </source>
</evidence>
<dbReference type="SMART" id="SM00320">
    <property type="entry name" value="WD40"/>
    <property type="match status" value="7"/>
</dbReference>
<dbReference type="GO" id="GO:0005509">
    <property type="term" value="F:calcium ion binding"/>
    <property type="evidence" value="ECO:0007669"/>
    <property type="project" value="InterPro"/>
</dbReference>
<dbReference type="VEuPathDB" id="TriTrypDB:TcCL_ESM01166"/>
<feature type="compositionally biased region" description="Gly residues" evidence="3">
    <location>
        <begin position="1799"/>
        <end position="1809"/>
    </location>
</feature>
<name>A0A2V2WRC3_TRYCR</name>
<protein>
    <recommendedName>
        <fullName evidence="4">EF-hand domain-containing protein</fullName>
    </recommendedName>
</protein>
<dbReference type="VEuPathDB" id="TriTrypDB:ECC02_006402"/>
<evidence type="ECO:0000256" key="1">
    <source>
        <dbReference type="ARBA" id="ARBA00022737"/>
    </source>
</evidence>
<dbReference type="InterPro" id="IPR015943">
    <property type="entry name" value="WD40/YVTN_repeat-like_dom_sf"/>
</dbReference>
<dbReference type="VEuPathDB" id="TriTrypDB:Tc_MARK_3840"/>
<dbReference type="Proteomes" id="UP000246078">
    <property type="component" value="Unassembled WGS sequence"/>
</dbReference>
<dbReference type="VEuPathDB" id="TriTrypDB:TCDM_03664"/>
<dbReference type="InterPro" id="IPR051242">
    <property type="entry name" value="WD-EF-hand_domain"/>
</dbReference>
<dbReference type="VEuPathDB" id="TriTrypDB:Tc_MARK_3841"/>
<feature type="region of interest" description="Disordered" evidence="3">
    <location>
        <begin position="1884"/>
        <end position="1910"/>
    </location>
</feature>
<feature type="region of interest" description="Disordered" evidence="3">
    <location>
        <begin position="1277"/>
        <end position="1305"/>
    </location>
</feature>
<dbReference type="VEuPathDB" id="TriTrypDB:TcBrA4_0098370"/>
<dbReference type="Gene3D" id="2.130.10.10">
    <property type="entry name" value="YVTN repeat-like/Quinoprotein amine dehydrogenase"/>
    <property type="match status" value="4"/>
</dbReference>
<feature type="repeat" description="WD" evidence="2">
    <location>
        <begin position="343"/>
        <end position="374"/>
    </location>
</feature>
<feature type="region of interest" description="Disordered" evidence="3">
    <location>
        <begin position="1966"/>
        <end position="1987"/>
    </location>
</feature>
<dbReference type="VEuPathDB" id="TriTrypDB:BCY84_19613"/>
<evidence type="ECO:0000313" key="6">
    <source>
        <dbReference type="Proteomes" id="UP000246078"/>
    </source>
</evidence>
<dbReference type="PROSITE" id="PS50294">
    <property type="entry name" value="WD_REPEATS_REGION"/>
    <property type="match status" value="1"/>
</dbReference>
<dbReference type="VEuPathDB" id="TriTrypDB:TCSYLVIO_005093"/>
<dbReference type="PANTHER" id="PTHR44324">
    <property type="entry name" value="WD40 REPEAT DOMAIN 95"/>
    <property type="match status" value="1"/>
</dbReference>
<feature type="compositionally biased region" description="Low complexity" evidence="3">
    <location>
        <begin position="1196"/>
        <end position="1209"/>
    </location>
</feature>
<dbReference type="VEuPathDB" id="TriTrypDB:C4B63_54g42"/>
<keyword evidence="2" id="KW-0853">WD repeat</keyword>
<gene>
    <name evidence="5" type="ORF">C3747_62g165</name>
</gene>
<dbReference type="PROSITE" id="PS00018">
    <property type="entry name" value="EF_HAND_1"/>
    <property type="match status" value="1"/>
</dbReference>
<dbReference type="VEuPathDB" id="TriTrypDB:TcCLB.511001.90"/>
<dbReference type="PANTHER" id="PTHR44324:SF4">
    <property type="entry name" value="WD40 REPEAT DOMAIN 95"/>
    <property type="match status" value="1"/>
</dbReference>
<dbReference type="InterPro" id="IPR018247">
    <property type="entry name" value="EF_Hand_1_Ca_BS"/>
</dbReference>
<feature type="compositionally biased region" description="Basic and acidic residues" evidence="3">
    <location>
        <begin position="1168"/>
        <end position="1178"/>
    </location>
</feature>
<dbReference type="OrthoDB" id="273340at2759"/>
<evidence type="ECO:0000256" key="3">
    <source>
        <dbReference type="SAM" id="MobiDB-lite"/>
    </source>
</evidence>
<accession>A0A2V2WRC3</accession>
<evidence type="ECO:0000256" key="2">
    <source>
        <dbReference type="PROSITE-ProRule" id="PRU00221"/>
    </source>
</evidence>
<dbReference type="EMBL" id="PRFC01000062">
    <property type="protein sequence ID" value="PWV11170.1"/>
    <property type="molecule type" value="Genomic_DNA"/>
</dbReference>
<feature type="repeat" description="WD" evidence="2">
    <location>
        <begin position="782"/>
        <end position="823"/>
    </location>
</feature>
<feature type="repeat" description="WD" evidence="2">
    <location>
        <begin position="1355"/>
        <end position="1376"/>
    </location>
</feature>